<keyword evidence="1" id="KW-0808">Transferase</keyword>
<keyword evidence="8" id="KW-1185">Reference proteome</keyword>
<sequence>MTSGGPLLGWAGRTNVQRIDLYTRGSLRGMALLLVGFAGLAAVSTATTRWEVVAIALHAVALVVVVDRCVTIFMRLWFSPGELPRLWLTALAVLLLVGVAWLAWGTSPDDRFTTSYLLTTTVALALGGARQKWVQGGAVVAGALLCGVSGSWMWLFGAGIAAFFVFTVQSSLWVLGVVHELDRARSAQADLAVAEERLRFSRDVHDVMGRHLATIAVQSELAATLAERGDPRAAARIREVRASAHDALREARALARGYRPVDLAQEVEGARALLVSAGIAVETDLADLPARWQEPVARLVREAVTNTLRHSRATQVRLDHADGVVTVRNDGVHAGHGGEGGDAPGDVEGDGSGLRTLAADVATHGGRLTWGVEHDEFVVRLHLHAPEEATP</sequence>
<gene>
    <name evidence="7" type="ORF">IEQ44_13120</name>
</gene>
<keyword evidence="2" id="KW-0418">Kinase</keyword>
<feature type="transmembrane region" description="Helical" evidence="5">
    <location>
        <begin position="86"/>
        <end position="106"/>
    </location>
</feature>
<protein>
    <recommendedName>
        <fullName evidence="6">Signal transduction histidine kinase subgroup 3 dimerisation and phosphoacceptor domain-containing protein</fullName>
    </recommendedName>
</protein>
<dbReference type="RefSeq" id="WP_193638919.1">
    <property type="nucleotide sequence ID" value="NZ_JADCSA010000013.1"/>
</dbReference>
<feature type="transmembrane region" description="Helical" evidence="5">
    <location>
        <begin position="27"/>
        <end position="46"/>
    </location>
</feature>
<feature type="domain" description="Signal transduction histidine kinase subgroup 3 dimerisation and phosphoacceptor" evidence="6">
    <location>
        <begin position="196"/>
        <end position="263"/>
    </location>
</feature>
<feature type="transmembrane region" description="Helical" evidence="5">
    <location>
        <begin position="112"/>
        <end position="129"/>
    </location>
</feature>
<dbReference type="EMBL" id="JADCSA010000013">
    <property type="protein sequence ID" value="MBE7325593.1"/>
    <property type="molecule type" value="Genomic_DNA"/>
</dbReference>
<evidence type="ECO:0000256" key="2">
    <source>
        <dbReference type="ARBA" id="ARBA00022777"/>
    </source>
</evidence>
<keyword evidence="5" id="KW-0812">Transmembrane</keyword>
<evidence type="ECO:0000256" key="4">
    <source>
        <dbReference type="SAM" id="MobiDB-lite"/>
    </source>
</evidence>
<evidence type="ECO:0000313" key="8">
    <source>
        <dbReference type="Proteomes" id="UP000756387"/>
    </source>
</evidence>
<evidence type="ECO:0000259" key="6">
    <source>
        <dbReference type="Pfam" id="PF07730"/>
    </source>
</evidence>
<feature type="compositionally biased region" description="Gly residues" evidence="4">
    <location>
        <begin position="334"/>
        <end position="343"/>
    </location>
</feature>
<dbReference type="Gene3D" id="3.30.565.10">
    <property type="entry name" value="Histidine kinase-like ATPase, C-terminal domain"/>
    <property type="match status" value="1"/>
</dbReference>
<dbReference type="SUPFAM" id="SSF55874">
    <property type="entry name" value="ATPase domain of HSP90 chaperone/DNA topoisomerase II/histidine kinase"/>
    <property type="match status" value="1"/>
</dbReference>
<feature type="transmembrane region" description="Helical" evidence="5">
    <location>
        <begin position="52"/>
        <end position="74"/>
    </location>
</feature>
<dbReference type="PANTHER" id="PTHR24421">
    <property type="entry name" value="NITRATE/NITRITE SENSOR PROTEIN NARX-RELATED"/>
    <property type="match status" value="1"/>
</dbReference>
<name>A0ABR9RVQ0_9ACTN</name>
<feature type="transmembrane region" description="Helical" evidence="5">
    <location>
        <begin position="136"/>
        <end position="154"/>
    </location>
</feature>
<feature type="region of interest" description="Disordered" evidence="4">
    <location>
        <begin position="329"/>
        <end position="352"/>
    </location>
</feature>
<dbReference type="Gene3D" id="1.20.5.1930">
    <property type="match status" value="1"/>
</dbReference>
<dbReference type="InterPro" id="IPR050482">
    <property type="entry name" value="Sensor_HK_TwoCompSys"/>
</dbReference>
<keyword evidence="5" id="KW-1133">Transmembrane helix</keyword>
<keyword evidence="5" id="KW-0472">Membrane</keyword>
<evidence type="ECO:0000256" key="1">
    <source>
        <dbReference type="ARBA" id="ARBA00022679"/>
    </source>
</evidence>
<evidence type="ECO:0000256" key="5">
    <source>
        <dbReference type="SAM" id="Phobius"/>
    </source>
</evidence>
<dbReference type="Pfam" id="PF07730">
    <property type="entry name" value="HisKA_3"/>
    <property type="match status" value="1"/>
</dbReference>
<keyword evidence="3" id="KW-0902">Two-component regulatory system</keyword>
<comment type="caution">
    <text evidence="7">The sequence shown here is derived from an EMBL/GenBank/DDBJ whole genome shotgun (WGS) entry which is preliminary data.</text>
</comment>
<dbReference type="PANTHER" id="PTHR24421:SF63">
    <property type="entry name" value="SENSOR HISTIDINE KINASE DESK"/>
    <property type="match status" value="1"/>
</dbReference>
<evidence type="ECO:0000313" key="7">
    <source>
        <dbReference type="EMBL" id="MBE7325593.1"/>
    </source>
</evidence>
<accession>A0ABR9RVQ0</accession>
<dbReference type="InterPro" id="IPR036890">
    <property type="entry name" value="HATPase_C_sf"/>
</dbReference>
<dbReference type="Proteomes" id="UP000756387">
    <property type="component" value="Unassembled WGS sequence"/>
</dbReference>
<proteinExistence type="predicted"/>
<reference evidence="7 8" key="1">
    <citation type="submission" date="2020-10" db="EMBL/GenBank/DDBJ databases">
        <title>Nocardioides sp. isolated from sludge.</title>
        <authorList>
            <person name="Zhang X."/>
        </authorList>
    </citation>
    <scope>NUCLEOTIDE SEQUENCE [LARGE SCALE GENOMIC DNA]</scope>
    <source>
        <strain evidence="7 8">Y6</strain>
    </source>
</reference>
<evidence type="ECO:0000256" key="3">
    <source>
        <dbReference type="ARBA" id="ARBA00023012"/>
    </source>
</evidence>
<dbReference type="InterPro" id="IPR011712">
    <property type="entry name" value="Sig_transdc_His_kin_sub3_dim/P"/>
</dbReference>
<organism evidence="7 8">
    <name type="scientific">Nocardioides malaquae</name>
    <dbReference type="NCBI Taxonomy" id="2773426"/>
    <lineage>
        <taxon>Bacteria</taxon>
        <taxon>Bacillati</taxon>
        <taxon>Actinomycetota</taxon>
        <taxon>Actinomycetes</taxon>
        <taxon>Propionibacteriales</taxon>
        <taxon>Nocardioidaceae</taxon>
        <taxon>Nocardioides</taxon>
    </lineage>
</organism>